<name>A0ABW0KPA9_9BACT</name>
<evidence type="ECO:0000313" key="3">
    <source>
        <dbReference type="EMBL" id="MFC5455274.1"/>
    </source>
</evidence>
<evidence type="ECO:0000313" key="4">
    <source>
        <dbReference type="Proteomes" id="UP001596052"/>
    </source>
</evidence>
<evidence type="ECO:0000256" key="1">
    <source>
        <dbReference type="ARBA" id="ARBA00022603"/>
    </source>
</evidence>
<comment type="caution">
    <text evidence="3">The sequence shown here is derived from an EMBL/GenBank/DDBJ whole genome shotgun (WGS) entry which is preliminary data.</text>
</comment>
<dbReference type="RefSeq" id="WP_377166191.1">
    <property type="nucleotide sequence ID" value="NZ_JBHSMQ010000003.1"/>
</dbReference>
<protein>
    <submittedName>
        <fullName evidence="3">SAM-dependent methyltransferase</fullName>
        <ecNumber evidence="3">2.1.1.-</ecNumber>
    </submittedName>
</protein>
<dbReference type="PANTHER" id="PTHR12049:SF7">
    <property type="entry name" value="PROTEIN ARGININE METHYLTRANSFERASE NDUFAF7, MITOCHONDRIAL"/>
    <property type="match status" value="1"/>
</dbReference>
<dbReference type="InterPro" id="IPR029063">
    <property type="entry name" value="SAM-dependent_MTases_sf"/>
</dbReference>
<dbReference type="PANTHER" id="PTHR12049">
    <property type="entry name" value="PROTEIN ARGININE METHYLTRANSFERASE NDUFAF7, MITOCHONDRIAL"/>
    <property type="match status" value="1"/>
</dbReference>
<dbReference type="Pfam" id="PF02636">
    <property type="entry name" value="Methyltransf_28"/>
    <property type="match status" value="1"/>
</dbReference>
<proteinExistence type="predicted"/>
<dbReference type="Gene3D" id="3.40.50.12710">
    <property type="match status" value="1"/>
</dbReference>
<dbReference type="GO" id="GO:0032259">
    <property type="term" value="P:methylation"/>
    <property type="evidence" value="ECO:0007669"/>
    <property type="project" value="UniProtKB-KW"/>
</dbReference>
<dbReference type="SUPFAM" id="SSF53335">
    <property type="entry name" value="S-adenosyl-L-methionine-dependent methyltransferases"/>
    <property type="match status" value="1"/>
</dbReference>
<gene>
    <name evidence="3" type="ORF">ACFQDI_10435</name>
</gene>
<keyword evidence="4" id="KW-1185">Reference proteome</keyword>
<keyword evidence="1 3" id="KW-0489">Methyltransferase</keyword>
<organism evidence="3 4">
    <name type="scientific">Prosthecobacter fluviatilis</name>
    <dbReference type="NCBI Taxonomy" id="445931"/>
    <lineage>
        <taxon>Bacteria</taxon>
        <taxon>Pseudomonadati</taxon>
        <taxon>Verrucomicrobiota</taxon>
        <taxon>Verrucomicrobiia</taxon>
        <taxon>Verrucomicrobiales</taxon>
        <taxon>Verrucomicrobiaceae</taxon>
        <taxon>Prosthecobacter</taxon>
    </lineage>
</organism>
<keyword evidence="2 3" id="KW-0808">Transferase</keyword>
<dbReference type="InterPro" id="IPR003788">
    <property type="entry name" value="NDUFAF7"/>
</dbReference>
<dbReference type="EMBL" id="JBHSMQ010000003">
    <property type="protein sequence ID" value="MFC5455274.1"/>
    <property type="molecule type" value="Genomic_DNA"/>
</dbReference>
<sequence length="321" mass="36254">MKSSAASEPFSAFMQRALFDPARGYYTRNIRTVGRGGDFSTSATLSPSLGRAVAAWLKSESSLQPQVRHVIEVGAGDGSLMHTVRRALGWWARRSFTFHIVETSPVLRQEQEKKLAGHVVWHSTLESALAATQGRAFIYHNELLDAFPATLVQWSTAEQRWLEVWVPEGLHPHALDAAHFSALRHSRFADGQRCELHASVRDWLRQWTPHWKSGSMLTIDYGDSFPQLYHRRPQGTLRAYLLHQRLTGAEIYANPGRQDITADINFTDYTDWLQALGLFQVSQQTLAQFLHSHAAPEWLTHPEGAGTAFKCFVHRRQDGAS</sequence>
<evidence type="ECO:0000256" key="2">
    <source>
        <dbReference type="ARBA" id="ARBA00022679"/>
    </source>
</evidence>
<dbReference type="EC" id="2.1.1.-" evidence="3"/>
<dbReference type="GO" id="GO:0008168">
    <property type="term" value="F:methyltransferase activity"/>
    <property type="evidence" value="ECO:0007669"/>
    <property type="project" value="UniProtKB-KW"/>
</dbReference>
<dbReference type="InterPro" id="IPR038375">
    <property type="entry name" value="NDUFAF7_sf"/>
</dbReference>
<accession>A0ABW0KPA9</accession>
<dbReference type="Proteomes" id="UP001596052">
    <property type="component" value="Unassembled WGS sequence"/>
</dbReference>
<reference evidence="4" key="1">
    <citation type="journal article" date="2019" name="Int. J. Syst. Evol. Microbiol.">
        <title>The Global Catalogue of Microorganisms (GCM) 10K type strain sequencing project: providing services to taxonomists for standard genome sequencing and annotation.</title>
        <authorList>
            <consortium name="The Broad Institute Genomics Platform"/>
            <consortium name="The Broad Institute Genome Sequencing Center for Infectious Disease"/>
            <person name="Wu L."/>
            <person name="Ma J."/>
        </authorList>
    </citation>
    <scope>NUCLEOTIDE SEQUENCE [LARGE SCALE GENOMIC DNA]</scope>
    <source>
        <strain evidence="4">CGMCC 4.1469</strain>
    </source>
</reference>